<dbReference type="STRING" id="1618545.US53_C0036G0017"/>
<gene>
    <name evidence="2" type="ORF">US53_C0036G0017</name>
</gene>
<evidence type="ECO:0000313" key="2">
    <source>
        <dbReference type="EMBL" id="KKQ36825.1"/>
    </source>
</evidence>
<organism evidence="2 3">
    <name type="scientific">Candidatus Woesebacteria bacterium GW2011_GWA1_37_7</name>
    <dbReference type="NCBI Taxonomy" id="1618545"/>
    <lineage>
        <taxon>Bacteria</taxon>
        <taxon>Candidatus Woeseibacteriota</taxon>
    </lineage>
</organism>
<keyword evidence="1" id="KW-1133">Transmembrane helix</keyword>
<accession>A0A0G0HE56</accession>
<evidence type="ECO:0000313" key="3">
    <source>
        <dbReference type="Proteomes" id="UP000034591"/>
    </source>
</evidence>
<sequence>MVDAMVCFVLGFAASAVMAIIFTLVADGTLSYVMNLIGAGFGALAILFFMVPAIELYRDHRNKHPKDDFDD</sequence>
<protein>
    <submittedName>
        <fullName evidence="2">Uncharacterized protein</fullName>
    </submittedName>
</protein>
<dbReference type="Proteomes" id="UP000034591">
    <property type="component" value="Unassembled WGS sequence"/>
</dbReference>
<evidence type="ECO:0000256" key="1">
    <source>
        <dbReference type="SAM" id="Phobius"/>
    </source>
</evidence>
<comment type="caution">
    <text evidence="2">The sequence shown here is derived from an EMBL/GenBank/DDBJ whole genome shotgun (WGS) entry which is preliminary data.</text>
</comment>
<dbReference type="EMBL" id="LBTI01000036">
    <property type="protein sequence ID" value="KKQ36825.1"/>
    <property type="molecule type" value="Genomic_DNA"/>
</dbReference>
<dbReference type="AlphaFoldDB" id="A0A0G0HE56"/>
<name>A0A0G0HE56_9BACT</name>
<feature type="transmembrane region" description="Helical" evidence="1">
    <location>
        <begin position="32"/>
        <end position="54"/>
    </location>
</feature>
<feature type="transmembrane region" description="Helical" evidence="1">
    <location>
        <begin position="7"/>
        <end position="26"/>
    </location>
</feature>
<proteinExistence type="predicted"/>
<keyword evidence="1" id="KW-0812">Transmembrane</keyword>
<reference evidence="2 3" key="1">
    <citation type="journal article" date="2015" name="Nature">
        <title>rRNA introns, odd ribosomes, and small enigmatic genomes across a large radiation of phyla.</title>
        <authorList>
            <person name="Brown C.T."/>
            <person name="Hug L.A."/>
            <person name="Thomas B.C."/>
            <person name="Sharon I."/>
            <person name="Castelle C.J."/>
            <person name="Singh A."/>
            <person name="Wilkins M.J."/>
            <person name="Williams K.H."/>
            <person name="Banfield J.F."/>
        </authorList>
    </citation>
    <scope>NUCLEOTIDE SEQUENCE [LARGE SCALE GENOMIC DNA]</scope>
</reference>
<keyword evidence="1" id="KW-0472">Membrane</keyword>